<comment type="caution">
    <text evidence="7">The sequence shown here is derived from an EMBL/GenBank/DDBJ whole genome shotgun (WGS) entry which is preliminary data.</text>
</comment>
<reference evidence="7 8" key="1">
    <citation type="journal article" date="2013" name="Genome Announc.">
        <title>Draft Genome Sequence of a Benzothiophene-Desulfurizing Bacterium, Gordona terrae Strain C-6.</title>
        <authorList>
            <person name="Wang W."/>
            <person name="Ma T."/>
            <person name="Ren Y."/>
            <person name="Li G."/>
        </authorList>
    </citation>
    <scope>NUCLEOTIDE SEQUENCE [LARGE SCALE GENOMIC DNA]</scope>
    <source>
        <strain evidence="7 8">C-6</strain>
    </source>
</reference>
<dbReference type="RefSeq" id="WP_010844045.1">
    <property type="nucleotide sequence ID" value="NZ_AQPW01000027.1"/>
</dbReference>
<dbReference type="InterPro" id="IPR018376">
    <property type="entry name" value="Enoyl-CoA_hyd/isom_CS"/>
</dbReference>
<evidence type="ECO:0000256" key="3">
    <source>
        <dbReference type="ARBA" id="ARBA00022832"/>
    </source>
</evidence>
<dbReference type="GO" id="GO:0006631">
    <property type="term" value="P:fatty acid metabolic process"/>
    <property type="evidence" value="ECO:0007669"/>
    <property type="project" value="UniProtKB-KW"/>
</dbReference>
<comment type="catalytic activity">
    <reaction evidence="4">
        <text>a (3S)-3-hydroxyacyl-CoA = a (2E)-enoyl-CoA + H2O</text>
        <dbReference type="Rhea" id="RHEA:16105"/>
        <dbReference type="ChEBI" id="CHEBI:15377"/>
        <dbReference type="ChEBI" id="CHEBI:57318"/>
        <dbReference type="ChEBI" id="CHEBI:58856"/>
        <dbReference type="EC" id="4.2.1.17"/>
    </reaction>
</comment>
<keyword evidence="3" id="KW-0276">Fatty acid metabolism</keyword>
<dbReference type="PANTHER" id="PTHR43802">
    <property type="entry name" value="ENOYL-COA HYDRATASE"/>
    <property type="match status" value="1"/>
</dbReference>
<dbReference type="PATRIC" id="fig|1316928.3.peg.3692"/>
<dbReference type="Pfam" id="PF00378">
    <property type="entry name" value="ECH_1"/>
    <property type="match status" value="1"/>
</dbReference>
<evidence type="ECO:0000256" key="2">
    <source>
        <dbReference type="ARBA" id="ARBA00005254"/>
    </source>
</evidence>
<sequence length="270" mass="28165">MTAGETDSGHGSSVVDYEVREHIAVITLNRPEAMNAVNSALSVGAGAALEKAALDPEVRVVVLTGAGRAFCAGADLKEIAAGNRIDDPEHREWDFAGIVRHHIAKPVIAAVNGFALGGGTEIVLAADLAVIDEEASVGLPEVRRGLIAAAGGLLRIHRQVPQKVAAEIALTGAPISARRAYELGLVNRVAPAGTALAVALELAALIAANAPVAVSESKRVMHETSKSQRGWDDDSWQVNASAIRTVFSSADAREGPRAFAEKRAPKWSGR</sequence>
<dbReference type="PROSITE" id="PS00166">
    <property type="entry name" value="ENOYL_COA_HYDRATASE"/>
    <property type="match status" value="1"/>
</dbReference>
<dbReference type="InterPro" id="IPR014748">
    <property type="entry name" value="Enoyl-CoA_hydra_C"/>
</dbReference>
<comment type="catalytic activity">
    <reaction evidence="5">
        <text>a 4-saturated-(3S)-3-hydroxyacyl-CoA = a (3E)-enoyl-CoA + H2O</text>
        <dbReference type="Rhea" id="RHEA:20724"/>
        <dbReference type="ChEBI" id="CHEBI:15377"/>
        <dbReference type="ChEBI" id="CHEBI:58521"/>
        <dbReference type="ChEBI" id="CHEBI:137480"/>
        <dbReference type="EC" id="4.2.1.17"/>
    </reaction>
</comment>
<dbReference type="CDD" id="cd06558">
    <property type="entry name" value="crotonase-like"/>
    <property type="match status" value="1"/>
</dbReference>
<dbReference type="AlphaFoldDB" id="R7Y6K1"/>
<dbReference type="EMBL" id="AQPW01000027">
    <property type="protein sequence ID" value="EON31304.1"/>
    <property type="molecule type" value="Genomic_DNA"/>
</dbReference>
<evidence type="ECO:0000313" key="8">
    <source>
        <dbReference type="Proteomes" id="UP000013569"/>
    </source>
</evidence>
<organism evidence="7 8">
    <name type="scientific">Gordonia terrae C-6</name>
    <dbReference type="NCBI Taxonomy" id="1316928"/>
    <lineage>
        <taxon>Bacteria</taxon>
        <taxon>Bacillati</taxon>
        <taxon>Actinomycetota</taxon>
        <taxon>Actinomycetes</taxon>
        <taxon>Mycobacteriales</taxon>
        <taxon>Gordoniaceae</taxon>
        <taxon>Gordonia</taxon>
    </lineage>
</organism>
<accession>R7Y6K1</accession>
<dbReference type="GO" id="GO:0004300">
    <property type="term" value="F:enoyl-CoA hydratase activity"/>
    <property type="evidence" value="ECO:0007669"/>
    <property type="project" value="UniProtKB-EC"/>
</dbReference>
<dbReference type="OrthoDB" id="4284283at2"/>
<dbReference type="InterPro" id="IPR029045">
    <property type="entry name" value="ClpP/crotonase-like_dom_sf"/>
</dbReference>
<dbReference type="Gene3D" id="3.90.226.10">
    <property type="entry name" value="2-enoyl-CoA Hydratase, Chain A, domain 1"/>
    <property type="match status" value="1"/>
</dbReference>
<evidence type="ECO:0000313" key="7">
    <source>
        <dbReference type="EMBL" id="EON31304.1"/>
    </source>
</evidence>
<name>R7Y6K1_9ACTN</name>
<proteinExistence type="inferred from homology"/>
<dbReference type="SUPFAM" id="SSF52096">
    <property type="entry name" value="ClpP/crotonase"/>
    <property type="match status" value="1"/>
</dbReference>
<evidence type="ECO:0000256" key="6">
    <source>
        <dbReference type="RuleBase" id="RU003707"/>
    </source>
</evidence>
<protein>
    <submittedName>
        <fullName evidence="7">Enoyl-CoA hydratase / carnithine racemase</fullName>
    </submittedName>
</protein>
<dbReference type="Proteomes" id="UP000013569">
    <property type="component" value="Unassembled WGS sequence"/>
</dbReference>
<dbReference type="PANTHER" id="PTHR43802:SF1">
    <property type="entry name" value="IP11341P-RELATED"/>
    <property type="match status" value="1"/>
</dbReference>
<dbReference type="Gene3D" id="1.10.12.10">
    <property type="entry name" value="Lyase 2-enoyl-coa Hydratase, Chain A, domain 2"/>
    <property type="match status" value="1"/>
</dbReference>
<evidence type="ECO:0000256" key="1">
    <source>
        <dbReference type="ARBA" id="ARBA00002994"/>
    </source>
</evidence>
<dbReference type="NCBIfam" id="NF006100">
    <property type="entry name" value="PRK08252.1"/>
    <property type="match status" value="1"/>
</dbReference>
<evidence type="ECO:0000256" key="4">
    <source>
        <dbReference type="ARBA" id="ARBA00023709"/>
    </source>
</evidence>
<gene>
    <name evidence="7" type="ORF">GTC6_18261</name>
</gene>
<evidence type="ECO:0000256" key="5">
    <source>
        <dbReference type="ARBA" id="ARBA00023717"/>
    </source>
</evidence>
<dbReference type="InterPro" id="IPR001753">
    <property type="entry name" value="Enoyl-CoA_hydra/iso"/>
</dbReference>
<keyword evidence="3" id="KW-0443">Lipid metabolism</keyword>
<comment type="similarity">
    <text evidence="2 6">Belongs to the enoyl-CoA hydratase/isomerase family.</text>
</comment>
<comment type="function">
    <text evidence="1">Could possibly oxidize fatty acids using specific components.</text>
</comment>